<dbReference type="Pfam" id="PF10545">
    <property type="entry name" value="MADF_DNA_bdg"/>
    <property type="match status" value="1"/>
</dbReference>
<keyword evidence="3" id="KW-1185">Reference proteome</keyword>
<name>A0AAN9TWC8_9HEMI</name>
<gene>
    <name evidence="2" type="ORF">V9T40_004288</name>
</gene>
<dbReference type="SMART" id="SM00595">
    <property type="entry name" value="MADF"/>
    <property type="match status" value="1"/>
</dbReference>
<accession>A0AAN9TWC8</accession>
<proteinExistence type="predicted"/>
<organism evidence="2 3">
    <name type="scientific">Parthenolecanium corni</name>
    <dbReference type="NCBI Taxonomy" id="536013"/>
    <lineage>
        <taxon>Eukaryota</taxon>
        <taxon>Metazoa</taxon>
        <taxon>Ecdysozoa</taxon>
        <taxon>Arthropoda</taxon>
        <taxon>Hexapoda</taxon>
        <taxon>Insecta</taxon>
        <taxon>Pterygota</taxon>
        <taxon>Neoptera</taxon>
        <taxon>Paraneoptera</taxon>
        <taxon>Hemiptera</taxon>
        <taxon>Sternorrhyncha</taxon>
        <taxon>Coccoidea</taxon>
        <taxon>Coccidae</taxon>
        <taxon>Parthenolecanium</taxon>
    </lineage>
</organism>
<dbReference type="PANTHER" id="PTHR12243:SF69">
    <property type="entry name" value="SI:CH73-59F11.3"/>
    <property type="match status" value="1"/>
</dbReference>
<sequence>MDETKKSEFIELVRDRPALWDQKVPEYGSRMRDQNLMWQNIAESLNVDVEMVKKTWANMRDYFRKELKNVPLTTTGMAAVDKYNSKWPYWKVLLFLVPVLHPRPTEGNLSLIEELVVEQDEEHELDLAALGPTASAAALENGSVAGATMEGPPYKRKKWQVRLFPNALTDRIAKAVHAPYRAHATAFLTRPPLRFFVACSALLIRQAAF</sequence>
<comment type="caution">
    <text evidence="2">The sequence shown here is derived from an EMBL/GenBank/DDBJ whole genome shotgun (WGS) entry which is preliminary data.</text>
</comment>
<evidence type="ECO:0000259" key="1">
    <source>
        <dbReference type="PROSITE" id="PS51029"/>
    </source>
</evidence>
<dbReference type="InterPro" id="IPR039353">
    <property type="entry name" value="TF_Adf1"/>
</dbReference>
<dbReference type="Proteomes" id="UP001367676">
    <property type="component" value="Unassembled WGS sequence"/>
</dbReference>
<dbReference type="EMBL" id="JBBCAQ010000004">
    <property type="protein sequence ID" value="KAK7604015.1"/>
    <property type="molecule type" value="Genomic_DNA"/>
</dbReference>
<reference evidence="2 3" key="1">
    <citation type="submission" date="2024-03" db="EMBL/GenBank/DDBJ databases">
        <title>Adaptation during the transition from Ophiocordyceps entomopathogen to insect associate is accompanied by gene loss and intensified selection.</title>
        <authorList>
            <person name="Ward C.M."/>
            <person name="Onetto C.A."/>
            <person name="Borneman A.R."/>
        </authorList>
    </citation>
    <scope>NUCLEOTIDE SEQUENCE [LARGE SCALE GENOMIC DNA]</scope>
    <source>
        <strain evidence="2">AWRI1</strain>
        <tissue evidence="2">Single Adult Female</tissue>
    </source>
</reference>
<dbReference type="PANTHER" id="PTHR12243">
    <property type="entry name" value="MADF DOMAIN TRANSCRIPTION FACTOR"/>
    <property type="match status" value="1"/>
</dbReference>
<feature type="domain" description="MADF" evidence="1">
    <location>
        <begin position="8"/>
        <end position="101"/>
    </location>
</feature>
<evidence type="ECO:0000313" key="2">
    <source>
        <dbReference type="EMBL" id="KAK7604015.1"/>
    </source>
</evidence>
<dbReference type="GO" id="GO:0006357">
    <property type="term" value="P:regulation of transcription by RNA polymerase II"/>
    <property type="evidence" value="ECO:0007669"/>
    <property type="project" value="TreeGrafter"/>
</dbReference>
<protein>
    <recommendedName>
        <fullName evidence="1">MADF domain-containing protein</fullName>
    </recommendedName>
</protein>
<dbReference type="AlphaFoldDB" id="A0AAN9TWC8"/>
<dbReference type="GO" id="GO:0005634">
    <property type="term" value="C:nucleus"/>
    <property type="evidence" value="ECO:0007669"/>
    <property type="project" value="TreeGrafter"/>
</dbReference>
<dbReference type="PROSITE" id="PS51029">
    <property type="entry name" value="MADF"/>
    <property type="match status" value="1"/>
</dbReference>
<dbReference type="GO" id="GO:0005667">
    <property type="term" value="C:transcription regulator complex"/>
    <property type="evidence" value="ECO:0007669"/>
    <property type="project" value="TreeGrafter"/>
</dbReference>
<dbReference type="InterPro" id="IPR006578">
    <property type="entry name" value="MADF-dom"/>
</dbReference>
<evidence type="ECO:0000313" key="3">
    <source>
        <dbReference type="Proteomes" id="UP001367676"/>
    </source>
</evidence>